<reference evidence="1 2" key="1">
    <citation type="journal article" date="2014" name="Science">
        <title>Plant genetics. Early allopolyploid evolution in the post-Neolithic Brassica napus oilseed genome.</title>
        <authorList>
            <person name="Chalhoub B."/>
            <person name="Denoeud F."/>
            <person name="Liu S."/>
            <person name="Parkin I.A."/>
            <person name="Tang H."/>
            <person name="Wang X."/>
            <person name="Chiquet J."/>
            <person name="Belcram H."/>
            <person name="Tong C."/>
            <person name="Samans B."/>
            <person name="Correa M."/>
            <person name="Da Silva C."/>
            <person name="Just J."/>
            <person name="Falentin C."/>
            <person name="Koh C.S."/>
            <person name="Le Clainche I."/>
            <person name="Bernard M."/>
            <person name="Bento P."/>
            <person name="Noel B."/>
            <person name="Labadie K."/>
            <person name="Alberti A."/>
            <person name="Charles M."/>
            <person name="Arnaud D."/>
            <person name="Guo H."/>
            <person name="Daviaud C."/>
            <person name="Alamery S."/>
            <person name="Jabbari K."/>
            <person name="Zhao M."/>
            <person name="Edger P.P."/>
            <person name="Chelaifa H."/>
            <person name="Tack D."/>
            <person name="Lassalle G."/>
            <person name="Mestiri I."/>
            <person name="Schnel N."/>
            <person name="Le Paslier M.C."/>
            <person name="Fan G."/>
            <person name="Renault V."/>
            <person name="Bayer P.E."/>
            <person name="Golicz A.A."/>
            <person name="Manoli S."/>
            <person name="Lee T.H."/>
            <person name="Thi V.H."/>
            <person name="Chalabi S."/>
            <person name="Hu Q."/>
            <person name="Fan C."/>
            <person name="Tollenaere R."/>
            <person name="Lu Y."/>
            <person name="Battail C."/>
            <person name="Shen J."/>
            <person name="Sidebottom C.H."/>
            <person name="Wang X."/>
            <person name="Canaguier A."/>
            <person name="Chauveau A."/>
            <person name="Berard A."/>
            <person name="Deniot G."/>
            <person name="Guan M."/>
            <person name="Liu Z."/>
            <person name="Sun F."/>
            <person name="Lim Y.P."/>
            <person name="Lyons E."/>
            <person name="Town C.D."/>
            <person name="Bancroft I."/>
            <person name="Wang X."/>
            <person name="Meng J."/>
            <person name="Ma J."/>
            <person name="Pires J.C."/>
            <person name="King G.J."/>
            <person name="Brunel D."/>
            <person name="Delourme R."/>
            <person name="Renard M."/>
            <person name="Aury J.M."/>
            <person name="Adams K.L."/>
            <person name="Batley J."/>
            <person name="Snowdon R.J."/>
            <person name="Tost J."/>
            <person name="Edwards D."/>
            <person name="Zhou Y."/>
            <person name="Hua W."/>
            <person name="Sharpe A.G."/>
            <person name="Paterson A.H."/>
            <person name="Guan C."/>
            <person name="Wincker P."/>
        </authorList>
    </citation>
    <scope>NUCLEOTIDE SEQUENCE [LARGE SCALE GENOMIC DNA]</scope>
    <source>
        <strain evidence="2">cv. Darmor-bzh</strain>
    </source>
</reference>
<dbReference type="EMBL" id="LK032284">
    <property type="protein sequence ID" value="CDY32025.1"/>
    <property type="molecule type" value="Genomic_DNA"/>
</dbReference>
<keyword evidence="2" id="KW-1185">Reference proteome</keyword>
<dbReference type="Proteomes" id="UP000028999">
    <property type="component" value="Unassembled WGS sequence"/>
</dbReference>
<protein>
    <submittedName>
        <fullName evidence="1">BnaC06g16030D protein</fullName>
    </submittedName>
</protein>
<evidence type="ECO:0000313" key="1">
    <source>
        <dbReference type="EMBL" id="CDY32025.1"/>
    </source>
</evidence>
<organism evidence="1 2">
    <name type="scientific">Brassica napus</name>
    <name type="common">Rape</name>
    <dbReference type="NCBI Taxonomy" id="3708"/>
    <lineage>
        <taxon>Eukaryota</taxon>
        <taxon>Viridiplantae</taxon>
        <taxon>Streptophyta</taxon>
        <taxon>Embryophyta</taxon>
        <taxon>Tracheophyta</taxon>
        <taxon>Spermatophyta</taxon>
        <taxon>Magnoliopsida</taxon>
        <taxon>eudicotyledons</taxon>
        <taxon>Gunneridae</taxon>
        <taxon>Pentapetalae</taxon>
        <taxon>rosids</taxon>
        <taxon>malvids</taxon>
        <taxon>Brassicales</taxon>
        <taxon>Brassicaceae</taxon>
        <taxon>Brassiceae</taxon>
        <taxon>Brassica</taxon>
    </lineage>
</organism>
<sequence>MHRSCTKLIQGLCKIEQLDAAAAVDVFSYTLDNNFKLMPRVCNYLLSSPAGFQRVCLGWEVISGNLILPFGGDGEAHLRYLSSFRAFMQGLNTEYERLDKNQSTQSAVVHGMGTESNMVEQVSKHCS</sequence>
<proteinExistence type="predicted"/>
<name>A0A078H054_BRANA</name>
<dbReference type="Gramene" id="CDY32025">
    <property type="protein sequence ID" value="CDY32025"/>
    <property type="gene ID" value="GSBRNA2T00050866001"/>
</dbReference>
<dbReference type="AlphaFoldDB" id="A0A078H054"/>
<dbReference type="PaxDb" id="3708-A0A078H054"/>
<evidence type="ECO:0000313" key="2">
    <source>
        <dbReference type="Proteomes" id="UP000028999"/>
    </source>
</evidence>
<accession>A0A078H054</accession>
<gene>
    <name evidence="1" type="primary">BnaC06g16030D</name>
    <name evidence="1" type="ORF">GSBRNA2T00050866001</name>
</gene>